<dbReference type="GO" id="GO:0008652">
    <property type="term" value="P:amino acid biosynthetic process"/>
    <property type="evidence" value="ECO:0007669"/>
    <property type="project" value="UniProtKB-KW"/>
</dbReference>
<dbReference type="AlphaFoldDB" id="A0AAV8UP03"/>
<dbReference type="Pfam" id="PF00696">
    <property type="entry name" value="AA_kinase"/>
    <property type="match status" value="1"/>
</dbReference>
<dbReference type="InterPro" id="IPR005715">
    <property type="entry name" value="Glu_5kinase/COase_Synthase"/>
</dbReference>
<evidence type="ECO:0000256" key="6">
    <source>
        <dbReference type="ARBA" id="ARBA00022777"/>
    </source>
</evidence>
<evidence type="ECO:0000256" key="4">
    <source>
        <dbReference type="ARBA" id="ARBA00022679"/>
    </source>
</evidence>
<dbReference type="InterPro" id="IPR036393">
    <property type="entry name" value="AceGlu_kinase-like_sf"/>
</dbReference>
<evidence type="ECO:0000256" key="2">
    <source>
        <dbReference type="ARBA" id="ARBA00022605"/>
    </source>
</evidence>
<dbReference type="SUPFAM" id="SSF53633">
    <property type="entry name" value="Carbamate kinase-like"/>
    <property type="match status" value="1"/>
</dbReference>
<dbReference type="PANTHER" id="PTHR43654">
    <property type="entry name" value="GLUTAMATE 5-KINASE"/>
    <property type="match status" value="1"/>
</dbReference>
<dbReference type="InterPro" id="IPR015947">
    <property type="entry name" value="PUA-like_sf"/>
</dbReference>
<dbReference type="GO" id="GO:0005524">
    <property type="term" value="F:ATP binding"/>
    <property type="evidence" value="ECO:0007669"/>
    <property type="project" value="UniProtKB-KW"/>
</dbReference>
<keyword evidence="5" id="KW-0547">Nucleotide-binding</keyword>
<evidence type="ECO:0000256" key="3">
    <source>
        <dbReference type="ARBA" id="ARBA00022650"/>
    </source>
</evidence>
<dbReference type="HAMAP" id="MF_00456">
    <property type="entry name" value="ProB"/>
    <property type="match status" value="1"/>
</dbReference>
<evidence type="ECO:0000313" key="9">
    <source>
        <dbReference type="EMBL" id="KAJ8902366.1"/>
    </source>
</evidence>
<dbReference type="Pfam" id="PF01472">
    <property type="entry name" value="PUA"/>
    <property type="match status" value="1"/>
</dbReference>
<accession>A0AAV8UP03</accession>
<comment type="caution">
    <text evidence="9">The sequence shown here is derived from an EMBL/GenBank/DDBJ whole genome shotgun (WGS) entry which is preliminary data.</text>
</comment>
<organism evidence="9 10">
    <name type="scientific">Rhodosorus marinus</name>
    <dbReference type="NCBI Taxonomy" id="101924"/>
    <lineage>
        <taxon>Eukaryota</taxon>
        <taxon>Rhodophyta</taxon>
        <taxon>Stylonematophyceae</taxon>
        <taxon>Stylonematales</taxon>
        <taxon>Stylonemataceae</taxon>
        <taxon>Rhodosorus</taxon>
    </lineage>
</organism>
<dbReference type="PRINTS" id="PR00474">
    <property type="entry name" value="GLU5KINASE"/>
</dbReference>
<dbReference type="PROSITE" id="PS50890">
    <property type="entry name" value="PUA"/>
    <property type="match status" value="1"/>
</dbReference>
<keyword evidence="6" id="KW-0418">Kinase</keyword>
<keyword evidence="3" id="KW-0641">Proline biosynthesis</keyword>
<dbReference type="InterPro" id="IPR036974">
    <property type="entry name" value="PUA_sf"/>
</dbReference>
<keyword evidence="4" id="KW-0808">Transferase</keyword>
<sequence>MSYLDLVSLEKLEMAPAGFKPTVIVKVGTSSIMRERQDNPQAWNDPATAAGEGLNSSQGELALSTLALIVDTLIALKRAGFWVVLVTSGAVGVGCRRLGIKTRPSRIAEKQALAAVGMGRLMHHYEELFAIANESTALVLVSRSDFGKKSKFINIQNTLHELFKLGVIPIINENDTVTSNDFKFGDNDRLSALVAGMVFARYLFLLTDVDRLYTADPRNNPSAKPIETVVDLEELDLNVNSSGKGGTQWGTGGMETKLAAAKLATAGGSKVVIIHGRKPERILDFVLERENKIGTVFLGSRTPVSSARKLWILHGLVPSGGIEIDAGAVRAVINKKSLFAVGVRKITGTFFQDGAIRIFNKDGSEIGRAITNYDSSDLVKILGSKSNKIEEILGERAGPEEVVHRDNLVLF</sequence>
<evidence type="ECO:0000313" key="10">
    <source>
        <dbReference type="Proteomes" id="UP001157974"/>
    </source>
</evidence>
<dbReference type="InterPro" id="IPR019797">
    <property type="entry name" value="Glutamate_5-kinase_CS"/>
</dbReference>
<dbReference type="EMBL" id="JAMWBK010000009">
    <property type="protein sequence ID" value="KAJ8902366.1"/>
    <property type="molecule type" value="Genomic_DNA"/>
</dbReference>
<protein>
    <recommendedName>
        <fullName evidence="8">PUA domain-containing protein</fullName>
    </recommendedName>
</protein>
<keyword evidence="7" id="KW-0067">ATP-binding</keyword>
<dbReference type="PROSITE" id="PS00902">
    <property type="entry name" value="GLUTAMATE_5_KINASE"/>
    <property type="match status" value="1"/>
</dbReference>
<name>A0AAV8UP03_9RHOD</name>
<dbReference type="GO" id="GO:0005829">
    <property type="term" value="C:cytosol"/>
    <property type="evidence" value="ECO:0007669"/>
    <property type="project" value="TreeGrafter"/>
</dbReference>
<dbReference type="InterPro" id="IPR001057">
    <property type="entry name" value="Glu/AcGlu_kinase"/>
</dbReference>
<dbReference type="GO" id="GO:0004349">
    <property type="term" value="F:glutamate 5-kinase activity"/>
    <property type="evidence" value="ECO:0007669"/>
    <property type="project" value="InterPro"/>
</dbReference>
<feature type="domain" description="PUA" evidence="8">
    <location>
        <begin position="320"/>
        <end position="402"/>
    </location>
</feature>
<evidence type="ECO:0000256" key="7">
    <source>
        <dbReference type="ARBA" id="ARBA00022840"/>
    </source>
</evidence>
<keyword evidence="2" id="KW-0028">Amino-acid biosynthesis</keyword>
<dbReference type="CDD" id="cd21157">
    <property type="entry name" value="PUA_G5K"/>
    <property type="match status" value="1"/>
</dbReference>
<keyword evidence="1" id="KW-0963">Cytoplasm</keyword>
<reference evidence="9 10" key="1">
    <citation type="journal article" date="2023" name="Nat. Commun.">
        <title>Origin of minicircular mitochondrial genomes in red algae.</title>
        <authorList>
            <person name="Lee Y."/>
            <person name="Cho C.H."/>
            <person name="Lee Y.M."/>
            <person name="Park S.I."/>
            <person name="Yang J.H."/>
            <person name="West J.A."/>
            <person name="Bhattacharya D."/>
            <person name="Yoon H.S."/>
        </authorList>
    </citation>
    <scope>NUCLEOTIDE SEQUENCE [LARGE SCALE GENOMIC DNA]</scope>
    <source>
        <strain evidence="9 10">CCMP1338</strain>
        <tissue evidence="9">Whole cell</tissue>
    </source>
</reference>
<dbReference type="CDD" id="cd04242">
    <property type="entry name" value="AAK_G5K_ProB"/>
    <property type="match status" value="1"/>
</dbReference>
<dbReference type="SUPFAM" id="SSF88697">
    <property type="entry name" value="PUA domain-like"/>
    <property type="match status" value="1"/>
</dbReference>
<dbReference type="InterPro" id="IPR002478">
    <property type="entry name" value="PUA"/>
</dbReference>
<dbReference type="PIRSF" id="PIRSF000729">
    <property type="entry name" value="GK"/>
    <property type="match status" value="1"/>
</dbReference>
<dbReference type="PANTHER" id="PTHR43654:SF3">
    <property type="entry name" value="GLUTAMATE 5-KINASE"/>
    <property type="match status" value="1"/>
</dbReference>
<dbReference type="SMART" id="SM00359">
    <property type="entry name" value="PUA"/>
    <property type="match status" value="1"/>
</dbReference>
<dbReference type="GO" id="GO:0003723">
    <property type="term" value="F:RNA binding"/>
    <property type="evidence" value="ECO:0007669"/>
    <property type="project" value="InterPro"/>
</dbReference>
<gene>
    <name evidence="9" type="ORF">NDN08_006773</name>
</gene>
<dbReference type="InterPro" id="IPR001048">
    <property type="entry name" value="Asp/Glu/Uridylate_kinase"/>
</dbReference>
<dbReference type="Gene3D" id="2.30.130.10">
    <property type="entry name" value="PUA domain"/>
    <property type="match status" value="1"/>
</dbReference>
<evidence type="ECO:0000256" key="1">
    <source>
        <dbReference type="ARBA" id="ARBA00022490"/>
    </source>
</evidence>
<dbReference type="Proteomes" id="UP001157974">
    <property type="component" value="Unassembled WGS sequence"/>
</dbReference>
<keyword evidence="10" id="KW-1185">Reference proteome</keyword>
<dbReference type="NCBIfam" id="TIGR01027">
    <property type="entry name" value="proB"/>
    <property type="match status" value="1"/>
</dbReference>
<dbReference type="Gene3D" id="3.40.1160.10">
    <property type="entry name" value="Acetylglutamate kinase-like"/>
    <property type="match status" value="1"/>
</dbReference>
<dbReference type="FunFam" id="3.40.1160.10:FF:000018">
    <property type="entry name" value="Glutamate 5-kinase"/>
    <property type="match status" value="1"/>
</dbReference>
<dbReference type="InterPro" id="IPR011529">
    <property type="entry name" value="Glu_5kinase"/>
</dbReference>
<evidence type="ECO:0000256" key="5">
    <source>
        <dbReference type="ARBA" id="ARBA00022741"/>
    </source>
</evidence>
<evidence type="ECO:0000259" key="8">
    <source>
        <dbReference type="SMART" id="SM00359"/>
    </source>
</evidence>
<proteinExistence type="inferred from homology"/>
<dbReference type="InterPro" id="IPR041739">
    <property type="entry name" value="G5K_ProB"/>
</dbReference>